<dbReference type="AlphaFoldDB" id="A0A370NQT7"/>
<dbReference type="Gene3D" id="1.10.620.20">
    <property type="entry name" value="Ribonucleotide Reductase, subunit A"/>
    <property type="match status" value="1"/>
</dbReference>
<evidence type="ECO:0000256" key="3">
    <source>
        <dbReference type="SAM" id="MobiDB-lite"/>
    </source>
</evidence>
<keyword evidence="2 5" id="KW-0503">Monooxygenase</keyword>
<evidence type="ECO:0000259" key="4">
    <source>
        <dbReference type="Pfam" id="PF04945"/>
    </source>
</evidence>
<reference evidence="6" key="1">
    <citation type="submission" date="2018-06" db="EMBL/GenBank/DDBJ databases">
        <authorList>
            <person name="Feng T."/>
            <person name="Jeon C.O."/>
        </authorList>
    </citation>
    <scope>NUCLEOTIDE SEQUENCE [LARGE SCALE GENOMIC DNA]</scope>
    <source>
        <strain evidence="6">S23</strain>
    </source>
</reference>
<dbReference type="EMBL" id="QKWJ01000032">
    <property type="protein sequence ID" value="RDK07961.1"/>
    <property type="molecule type" value="Genomic_DNA"/>
</dbReference>
<sequence length="530" mass="61467">MTTATAIAAAARQAARPKLSLKEKYAVLTRDLGWETTYQPMDTVFPHDKFEGIIIHDWDGWEDPFRLTMDAYWKFQSEKERKLYAIIDAFQQNNGQLNVTDARYVNALKLFLTGVSPLEYAAHRGFAMAGRSLRGVGARVACQMQSIDELRHCQTQIQTISHYNKYFNGFADWRHLHDRLWYLSVPKSYFEDAMTAGPFEFITAISFSFEYVLTNLLFMPFMSGAAYNGDMATVTFGFSAQSDESRHMTLGLEVVKFMLEQDPANRPIIQKWIDKWFWRGYRLLTLVAMMMDYMLPKRVMSWKEAWEIYFEQNGGALFADLARYGIRMPKYHEQAAKEKDHLSHIAWSIFYNFNHAAAIHTWVPEPSEMTWLAEKYPDSFDKHYRPRFDYWQQQQQAGQRWFNPGLPMLCQVCQIPMAFTEPDDPTQICYREAEHDGDHYHFCSDGCRDIFLGEPEKYVQAWLPVHQIFQGNCGGATLPEVLDWYHLRPEDRGDYADSQDRANWQRWTGAEGAQAPEQGGGAPCCGHGND</sequence>
<dbReference type="SUPFAM" id="SSF47240">
    <property type="entry name" value="Ferritin-like"/>
    <property type="match status" value="1"/>
</dbReference>
<dbReference type="InterPro" id="IPR012348">
    <property type="entry name" value="RNR-like"/>
</dbReference>
<dbReference type="Pfam" id="PF04945">
    <property type="entry name" value="YHS"/>
    <property type="match status" value="1"/>
</dbReference>
<dbReference type="Pfam" id="PF02332">
    <property type="entry name" value="Phenol_Hydrox"/>
    <property type="match status" value="1"/>
</dbReference>
<feature type="region of interest" description="Disordered" evidence="3">
    <location>
        <begin position="510"/>
        <end position="530"/>
    </location>
</feature>
<dbReference type="InterPro" id="IPR009078">
    <property type="entry name" value="Ferritin-like_SF"/>
</dbReference>
<feature type="domain" description="YHS" evidence="4">
    <location>
        <begin position="420"/>
        <end position="462"/>
    </location>
</feature>
<keyword evidence="6" id="KW-1185">Reference proteome</keyword>
<name>A0A370NQT7_9BURK</name>
<evidence type="ECO:0000256" key="1">
    <source>
        <dbReference type="ARBA" id="ARBA00023002"/>
    </source>
</evidence>
<dbReference type="Proteomes" id="UP000255165">
    <property type="component" value="Unassembled WGS sequence"/>
</dbReference>
<dbReference type="GO" id="GO:0004497">
    <property type="term" value="F:monooxygenase activity"/>
    <property type="evidence" value="ECO:0007669"/>
    <property type="project" value="UniProtKB-KW"/>
</dbReference>
<gene>
    <name evidence="5" type="ORF">DN412_22900</name>
</gene>
<protein>
    <submittedName>
        <fullName evidence="5">Phenol 2-monooxygenase</fullName>
    </submittedName>
</protein>
<organism evidence="5 6">
    <name type="scientific">Cupriavidus lacunae</name>
    <dbReference type="NCBI Taxonomy" id="2666307"/>
    <lineage>
        <taxon>Bacteria</taxon>
        <taxon>Pseudomonadati</taxon>
        <taxon>Pseudomonadota</taxon>
        <taxon>Betaproteobacteria</taxon>
        <taxon>Burkholderiales</taxon>
        <taxon>Burkholderiaceae</taxon>
        <taxon>Cupriavidus</taxon>
    </lineage>
</organism>
<dbReference type="InterPro" id="IPR003430">
    <property type="entry name" value="Phenol_Hydrox"/>
</dbReference>
<proteinExistence type="predicted"/>
<evidence type="ECO:0000256" key="2">
    <source>
        <dbReference type="ARBA" id="ARBA00023033"/>
    </source>
</evidence>
<dbReference type="CDD" id="cd01057">
    <property type="entry name" value="AAMH_A"/>
    <property type="match status" value="1"/>
</dbReference>
<dbReference type="RefSeq" id="WP_115213679.1">
    <property type="nucleotide sequence ID" value="NZ_QKWJ01000032.1"/>
</dbReference>
<keyword evidence="1" id="KW-0560">Oxidoreductase</keyword>
<evidence type="ECO:0000313" key="6">
    <source>
        <dbReference type="Proteomes" id="UP000255165"/>
    </source>
</evidence>
<comment type="caution">
    <text evidence="5">The sequence shown here is derived from an EMBL/GenBank/DDBJ whole genome shotgun (WGS) entry which is preliminary data.</text>
</comment>
<evidence type="ECO:0000313" key="5">
    <source>
        <dbReference type="EMBL" id="RDK07961.1"/>
    </source>
</evidence>
<accession>A0A370NQT7</accession>
<dbReference type="InterPro" id="IPR007029">
    <property type="entry name" value="YHS_dom"/>
</dbReference>